<name>A0ABQ6F580_9VIBR</name>
<keyword evidence="6 7" id="KW-0414">Isoprene biosynthesis</keyword>
<evidence type="ECO:0000313" key="8">
    <source>
        <dbReference type="EMBL" id="GLT20134.1"/>
    </source>
</evidence>
<dbReference type="PROSITE" id="PS01295">
    <property type="entry name" value="ISPD"/>
    <property type="match status" value="1"/>
</dbReference>
<feature type="site" description="Positions MEP for the nucleophilic attack" evidence="7">
    <location>
        <position position="214"/>
    </location>
</feature>
<reference evidence="9" key="1">
    <citation type="journal article" date="2019" name="Int. J. Syst. Evol. Microbiol.">
        <title>The Global Catalogue of Microorganisms (GCM) 10K type strain sequencing project: providing services to taxonomists for standard genome sequencing and annotation.</title>
        <authorList>
            <consortium name="The Broad Institute Genomics Platform"/>
            <consortium name="The Broad Institute Genome Sequencing Center for Infectious Disease"/>
            <person name="Wu L."/>
            <person name="Ma J."/>
        </authorList>
    </citation>
    <scope>NUCLEOTIDE SEQUENCE [LARGE SCALE GENOMIC DNA]</scope>
    <source>
        <strain evidence="9">NBRC 108723</strain>
    </source>
</reference>
<evidence type="ECO:0000256" key="5">
    <source>
        <dbReference type="ARBA" id="ARBA00022695"/>
    </source>
</evidence>
<dbReference type="SUPFAM" id="SSF53448">
    <property type="entry name" value="Nucleotide-diphospho-sugar transferases"/>
    <property type="match status" value="1"/>
</dbReference>
<keyword evidence="5 7" id="KW-0548">Nucleotidyltransferase</keyword>
<keyword evidence="4 7" id="KW-0808">Transferase</keyword>
<gene>
    <name evidence="7 8" type="primary">ispD</name>
    <name evidence="8" type="ORF">GCM10007938_39170</name>
</gene>
<feature type="site" description="Transition state stabilizer" evidence="7">
    <location>
        <position position="19"/>
    </location>
</feature>
<sequence length="233" mass="25572">MNQQSTIIALVPAAGVGSRMGKQLPKQYLVINNKCVLEHTVDKLLDHPDIDKVVVVLSENDTYFPHLSIACNDNVLTVVGGQERADSVLAGLTFISEKVTSDWVMVHDAARPCFSKEDIDNLIEASLNHAVGGILASPVRDTMKRSNPAGDTEHTVDRERLWHALTPQMFRTEQLMTAISEALLNGVNITDEASAMEWSGYSPALIKGSMENIKITQPEDLALAEFYLTKNKG</sequence>
<dbReference type="InterPro" id="IPR050088">
    <property type="entry name" value="IspD/TarI_cytidylyltransf_bact"/>
</dbReference>
<evidence type="ECO:0000256" key="4">
    <source>
        <dbReference type="ARBA" id="ARBA00022679"/>
    </source>
</evidence>
<dbReference type="InterPro" id="IPR001228">
    <property type="entry name" value="IspD"/>
</dbReference>
<dbReference type="GO" id="GO:0016779">
    <property type="term" value="F:nucleotidyltransferase activity"/>
    <property type="evidence" value="ECO:0007669"/>
    <property type="project" value="UniProtKB-KW"/>
</dbReference>
<feature type="site" description="Transition state stabilizer" evidence="7">
    <location>
        <position position="26"/>
    </location>
</feature>
<comment type="catalytic activity">
    <reaction evidence="1 7">
        <text>2-C-methyl-D-erythritol 4-phosphate + CTP + H(+) = 4-CDP-2-C-methyl-D-erythritol + diphosphate</text>
        <dbReference type="Rhea" id="RHEA:13429"/>
        <dbReference type="ChEBI" id="CHEBI:15378"/>
        <dbReference type="ChEBI" id="CHEBI:33019"/>
        <dbReference type="ChEBI" id="CHEBI:37563"/>
        <dbReference type="ChEBI" id="CHEBI:57823"/>
        <dbReference type="ChEBI" id="CHEBI:58262"/>
        <dbReference type="EC" id="2.7.7.60"/>
    </reaction>
</comment>
<dbReference type="HAMAP" id="MF_00108">
    <property type="entry name" value="IspD"/>
    <property type="match status" value="1"/>
</dbReference>
<accession>A0ABQ6F580</accession>
<evidence type="ECO:0000256" key="2">
    <source>
        <dbReference type="ARBA" id="ARBA00004787"/>
    </source>
</evidence>
<dbReference type="InterPro" id="IPR029044">
    <property type="entry name" value="Nucleotide-diphossugar_trans"/>
</dbReference>
<comment type="function">
    <text evidence="7">Catalyzes the formation of 4-diphosphocytidyl-2-C-methyl-D-erythritol from CTP and 2-C-methyl-D-erythritol 4-phosphate (MEP).</text>
</comment>
<dbReference type="InterPro" id="IPR018294">
    <property type="entry name" value="ISPD_synthase_CS"/>
</dbReference>
<evidence type="ECO:0000256" key="3">
    <source>
        <dbReference type="ARBA" id="ARBA00009789"/>
    </source>
</evidence>
<dbReference type="Proteomes" id="UP001157138">
    <property type="component" value="Unassembled WGS sequence"/>
</dbReference>
<organism evidence="8 9">
    <name type="scientific">Vibrio zhanjiangensis</name>
    <dbReference type="NCBI Taxonomy" id="1046128"/>
    <lineage>
        <taxon>Bacteria</taxon>
        <taxon>Pseudomonadati</taxon>
        <taxon>Pseudomonadota</taxon>
        <taxon>Gammaproteobacteria</taxon>
        <taxon>Vibrionales</taxon>
        <taxon>Vibrionaceae</taxon>
        <taxon>Vibrio</taxon>
    </lineage>
</organism>
<feature type="site" description="Positions MEP for the nucleophilic attack" evidence="7">
    <location>
        <position position="158"/>
    </location>
</feature>
<keyword evidence="9" id="KW-1185">Reference proteome</keyword>
<dbReference type="PANTHER" id="PTHR32125:SF4">
    <property type="entry name" value="2-C-METHYL-D-ERYTHRITOL 4-PHOSPHATE CYTIDYLYLTRANSFERASE, CHLOROPLASTIC"/>
    <property type="match status" value="1"/>
</dbReference>
<evidence type="ECO:0000313" key="9">
    <source>
        <dbReference type="Proteomes" id="UP001157138"/>
    </source>
</evidence>
<proteinExistence type="inferred from homology"/>
<dbReference type="PANTHER" id="PTHR32125">
    <property type="entry name" value="2-C-METHYL-D-ERYTHRITOL 4-PHOSPHATE CYTIDYLYLTRANSFERASE, CHLOROPLASTIC"/>
    <property type="match status" value="1"/>
</dbReference>
<dbReference type="CDD" id="cd02516">
    <property type="entry name" value="CDP-ME_synthetase"/>
    <property type="match status" value="1"/>
</dbReference>
<dbReference type="InterPro" id="IPR034683">
    <property type="entry name" value="IspD/TarI"/>
</dbReference>
<dbReference type="NCBIfam" id="TIGR00453">
    <property type="entry name" value="ispD"/>
    <property type="match status" value="1"/>
</dbReference>
<evidence type="ECO:0000256" key="1">
    <source>
        <dbReference type="ARBA" id="ARBA00001282"/>
    </source>
</evidence>
<comment type="caution">
    <text evidence="8">The sequence shown here is derived from an EMBL/GenBank/DDBJ whole genome shotgun (WGS) entry which is preliminary data.</text>
</comment>
<dbReference type="RefSeq" id="WP_284193957.1">
    <property type="nucleotide sequence ID" value="NZ_BSPW01000094.1"/>
</dbReference>
<evidence type="ECO:0000256" key="6">
    <source>
        <dbReference type="ARBA" id="ARBA00023229"/>
    </source>
</evidence>
<protein>
    <recommendedName>
        <fullName evidence="7">2-C-methyl-D-erythritol 4-phosphate cytidylyltransferase</fullName>
        <ecNumber evidence="7">2.7.7.60</ecNumber>
    </recommendedName>
    <alternativeName>
        <fullName evidence="7">4-diphosphocytidyl-2C-methyl-D-erythritol synthase</fullName>
    </alternativeName>
    <alternativeName>
        <fullName evidence="7">MEP cytidylyltransferase</fullName>
        <shortName evidence="7">MCT</shortName>
    </alternativeName>
</protein>
<dbReference type="Gene3D" id="3.90.550.10">
    <property type="entry name" value="Spore Coat Polysaccharide Biosynthesis Protein SpsA, Chain A"/>
    <property type="match status" value="1"/>
</dbReference>
<evidence type="ECO:0000256" key="7">
    <source>
        <dbReference type="HAMAP-Rule" id="MF_00108"/>
    </source>
</evidence>
<dbReference type="EMBL" id="BSPW01000094">
    <property type="protein sequence ID" value="GLT20134.1"/>
    <property type="molecule type" value="Genomic_DNA"/>
</dbReference>
<dbReference type="EC" id="2.7.7.60" evidence="7"/>
<comment type="pathway">
    <text evidence="2 7">Isoprenoid biosynthesis; isopentenyl diphosphate biosynthesis via DXP pathway; isopentenyl diphosphate from 1-deoxy-D-xylulose 5-phosphate: step 2/6.</text>
</comment>
<dbReference type="Pfam" id="PF01128">
    <property type="entry name" value="IspD"/>
    <property type="match status" value="1"/>
</dbReference>
<comment type="similarity">
    <text evidence="3 7">Belongs to the IspD/TarI cytidylyltransferase family. IspD subfamily.</text>
</comment>